<feature type="transmembrane region" description="Helical" evidence="1">
    <location>
        <begin position="34"/>
        <end position="52"/>
    </location>
</feature>
<dbReference type="EMBL" id="CAEZVT010000021">
    <property type="protein sequence ID" value="CAB4631871.1"/>
    <property type="molecule type" value="Genomic_DNA"/>
</dbReference>
<name>A0A6J6J4Q2_9ZZZZ</name>
<evidence type="ECO:0000256" key="1">
    <source>
        <dbReference type="SAM" id="Phobius"/>
    </source>
</evidence>
<keyword evidence="1" id="KW-0812">Transmembrane</keyword>
<keyword evidence="1" id="KW-0472">Membrane</keyword>
<proteinExistence type="predicted"/>
<protein>
    <submittedName>
        <fullName evidence="2">Unannotated protein</fullName>
    </submittedName>
</protein>
<feature type="transmembrane region" description="Helical" evidence="1">
    <location>
        <begin position="58"/>
        <end position="78"/>
    </location>
</feature>
<keyword evidence="1" id="KW-1133">Transmembrane helix</keyword>
<evidence type="ECO:0000313" key="2">
    <source>
        <dbReference type="EMBL" id="CAB4631871.1"/>
    </source>
</evidence>
<feature type="transmembrane region" description="Helical" evidence="1">
    <location>
        <begin position="6"/>
        <end position="22"/>
    </location>
</feature>
<organism evidence="2">
    <name type="scientific">freshwater metagenome</name>
    <dbReference type="NCBI Taxonomy" id="449393"/>
    <lineage>
        <taxon>unclassified sequences</taxon>
        <taxon>metagenomes</taxon>
        <taxon>ecological metagenomes</taxon>
    </lineage>
</organism>
<accession>A0A6J6J4Q2</accession>
<reference evidence="2" key="1">
    <citation type="submission" date="2020-05" db="EMBL/GenBank/DDBJ databases">
        <authorList>
            <person name="Chiriac C."/>
            <person name="Salcher M."/>
            <person name="Ghai R."/>
            <person name="Kavagutti S V."/>
        </authorList>
    </citation>
    <scope>NUCLEOTIDE SEQUENCE</scope>
</reference>
<sequence length="94" mass="10375">MEFLFIVFYAAILGLVAPYVQIGSDRYGSLVPPAIGLATGSVLWILLTWIGFSYTDGWIWSIVMLGMPVAMFFGAKVLDSQRKKIDEQALAATR</sequence>
<gene>
    <name evidence="2" type="ORF">UFOPK2131_00344</name>
</gene>
<dbReference type="AlphaFoldDB" id="A0A6J6J4Q2"/>